<protein>
    <recommendedName>
        <fullName evidence="3">Transposase</fullName>
    </recommendedName>
</protein>
<gene>
    <name evidence="1" type="ORF">ACH49W_15625</name>
</gene>
<proteinExistence type="predicted"/>
<sequence length="41" mass="4541">MERSITAGRLVAELERVFAVRGAPKVLRMDNGPEMISQALQ</sequence>
<accession>A0ABW7X1B0</accession>
<evidence type="ECO:0000313" key="2">
    <source>
        <dbReference type="Proteomes" id="UP001611415"/>
    </source>
</evidence>
<dbReference type="SUPFAM" id="SSF53098">
    <property type="entry name" value="Ribonuclease H-like"/>
    <property type="match status" value="1"/>
</dbReference>
<dbReference type="EMBL" id="JBIRYO010000008">
    <property type="protein sequence ID" value="MFI2474804.1"/>
    <property type="molecule type" value="Genomic_DNA"/>
</dbReference>
<dbReference type="InterPro" id="IPR036397">
    <property type="entry name" value="RNaseH_sf"/>
</dbReference>
<dbReference type="InterPro" id="IPR012337">
    <property type="entry name" value="RNaseH-like_sf"/>
</dbReference>
<keyword evidence="2" id="KW-1185">Reference proteome</keyword>
<reference evidence="1 2" key="1">
    <citation type="submission" date="2024-10" db="EMBL/GenBank/DDBJ databases">
        <title>The Natural Products Discovery Center: Release of the First 8490 Sequenced Strains for Exploring Actinobacteria Biosynthetic Diversity.</title>
        <authorList>
            <person name="Kalkreuter E."/>
            <person name="Kautsar S.A."/>
            <person name="Yang D."/>
            <person name="Bader C.D."/>
            <person name="Teijaro C.N."/>
            <person name="Fluegel L."/>
            <person name="Davis C.M."/>
            <person name="Simpson J.R."/>
            <person name="Lauterbach L."/>
            <person name="Steele A.D."/>
            <person name="Gui C."/>
            <person name="Meng S."/>
            <person name="Li G."/>
            <person name="Viehrig K."/>
            <person name="Ye F."/>
            <person name="Su P."/>
            <person name="Kiefer A.F."/>
            <person name="Nichols A."/>
            <person name="Cepeda A.J."/>
            <person name="Yan W."/>
            <person name="Fan B."/>
            <person name="Jiang Y."/>
            <person name="Adhikari A."/>
            <person name="Zheng C.-J."/>
            <person name="Schuster L."/>
            <person name="Cowan T.M."/>
            <person name="Smanski M.J."/>
            <person name="Chevrette M.G."/>
            <person name="De Carvalho L.P.S."/>
            <person name="Shen B."/>
        </authorList>
    </citation>
    <scope>NUCLEOTIDE SEQUENCE [LARGE SCALE GENOMIC DNA]</scope>
    <source>
        <strain evidence="1 2">NPDC019275</strain>
    </source>
</reference>
<name>A0ABW7X1B0_9NOCA</name>
<dbReference type="Proteomes" id="UP001611415">
    <property type="component" value="Unassembled WGS sequence"/>
</dbReference>
<dbReference type="Gene3D" id="3.30.420.10">
    <property type="entry name" value="Ribonuclease H-like superfamily/Ribonuclease H"/>
    <property type="match status" value="1"/>
</dbReference>
<dbReference type="RefSeq" id="WP_357402233.1">
    <property type="nucleotide sequence ID" value="NZ_JBEYCD010000003.1"/>
</dbReference>
<organism evidence="1 2">
    <name type="scientific">Nocardia xishanensis</name>
    <dbReference type="NCBI Taxonomy" id="238964"/>
    <lineage>
        <taxon>Bacteria</taxon>
        <taxon>Bacillati</taxon>
        <taxon>Actinomycetota</taxon>
        <taxon>Actinomycetes</taxon>
        <taxon>Mycobacteriales</taxon>
        <taxon>Nocardiaceae</taxon>
        <taxon>Nocardia</taxon>
    </lineage>
</organism>
<evidence type="ECO:0008006" key="3">
    <source>
        <dbReference type="Google" id="ProtNLM"/>
    </source>
</evidence>
<comment type="caution">
    <text evidence="1">The sequence shown here is derived from an EMBL/GenBank/DDBJ whole genome shotgun (WGS) entry which is preliminary data.</text>
</comment>
<evidence type="ECO:0000313" key="1">
    <source>
        <dbReference type="EMBL" id="MFI2474804.1"/>
    </source>
</evidence>